<comment type="catalytic activity">
    <reaction evidence="14">
        <text>an organic molecule + reduced [NADPH--hemoprotein reductase] + O2 = an alcohol + oxidized [NADPH--hemoprotein reductase] + H2O + H(+)</text>
        <dbReference type="Rhea" id="RHEA:17149"/>
        <dbReference type="Rhea" id="RHEA-COMP:11964"/>
        <dbReference type="Rhea" id="RHEA-COMP:11965"/>
        <dbReference type="ChEBI" id="CHEBI:15377"/>
        <dbReference type="ChEBI" id="CHEBI:15378"/>
        <dbReference type="ChEBI" id="CHEBI:15379"/>
        <dbReference type="ChEBI" id="CHEBI:30879"/>
        <dbReference type="ChEBI" id="CHEBI:57618"/>
        <dbReference type="ChEBI" id="CHEBI:58210"/>
        <dbReference type="ChEBI" id="CHEBI:142491"/>
        <dbReference type="EC" id="1.14.14.1"/>
    </reaction>
</comment>
<dbReference type="Proteomes" id="UP001153292">
    <property type="component" value="Chromosome 10"/>
</dbReference>
<keyword evidence="7 15" id="KW-0479">Metal-binding</keyword>
<dbReference type="InterPro" id="IPR002401">
    <property type="entry name" value="Cyt_P450_E_grp-I"/>
</dbReference>
<keyword evidence="11 15" id="KW-0408">Iron</keyword>
<evidence type="ECO:0000256" key="3">
    <source>
        <dbReference type="ARBA" id="ARBA00004406"/>
    </source>
</evidence>
<evidence type="ECO:0000256" key="10">
    <source>
        <dbReference type="ARBA" id="ARBA00023002"/>
    </source>
</evidence>
<keyword evidence="16" id="KW-1133">Transmembrane helix</keyword>
<dbReference type="EMBL" id="OU963903">
    <property type="protein sequence ID" value="CAH0397753.1"/>
    <property type="molecule type" value="Genomic_DNA"/>
</dbReference>
<comment type="similarity">
    <text evidence="4 15">Belongs to the cytochrome P450 family.</text>
</comment>
<dbReference type="InterPro" id="IPR050476">
    <property type="entry name" value="Insect_CytP450_Detox"/>
</dbReference>
<evidence type="ECO:0000256" key="8">
    <source>
        <dbReference type="ARBA" id="ARBA00022824"/>
    </source>
</evidence>
<feature type="chain" id="PRO_5046964767" description="unspecific monooxygenase" evidence="17">
    <location>
        <begin position="17"/>
        <end position="532"/>
    </location>
</feature>
<dbReference type="PRINTS" id="PR00385">
    <property type="entry name" value="P450"/>
</dbReference>
<dbReference type="PROSITE" id="PS00086">
    <property type="entry name" value="CYTOCHROME_P450"/>
    <property type="match status" value="1"/>
</dbReference>
<name>A0ABN8AY54_CHISP</name>
<reference evidence="18" key="1">
    <citation type="submission" date="2021-12" db="EMBL/GenBank/DDBJ databases">
        <authorList>
            <person name="King R."/>
        </authorList>
    </citation>
    <scope>NUCLEOTIDE SEQUENCE</scope>
</reference>
<evidence type="ECO:0000313" key="19">
    <source>
        <dbReference type="Proteomes" id="UP001153292"/>
    </source>
</evidence>
<dbReference type="InterPro" id="IPR036396">
    <property type="entry name" value="Cyt_P450_sf"/>
</dbReference>
<comment type="cofactor">
    <cofactor evidence="1">
        <name>heme</name>
        <dbReference type="ChEBI" id="CHEBI:30413"/>
    </cofactor>
</comment>
<evidence type="ECO:0000256" key="17">
    <source>
        <dbReference type="SAM" id="SignalP"/>
    </source>
</evidence>
<keyword evidence="8" id="KW-0256">Endoplasmic reticulum</keyword>
<organism evidence="18 19">
    <name type="scientific">Chilo suppressalis</name>
    <name type="common">Asiatic rice borer moth</name>
    <dbReference type="NCBI Taxonomy" id="168631"/>
    <lineage>
        <taxon>Eukaryota</taxon>
        <taxon>Metazoa</taxon>
        <taxon>Ecdysozoa</taxon>
        <taxon>Arthropoda</taxon>
        <taxon>Hexapoda</taxon>
        <taxon>Insecta</taxon>
        <taxon>Pterygota</taxon>
        <taxon>Neoptera</taxon>
        <taxon>Endopterygota</taxon>
        <taxon>Lepidoptera</taxon>
        <taxon>Glossata</taxon>
        <taxon>Ditrysia</taxon>
        <taxon>Pyraloidea</taxon>
        <taxon>Crambidae</taxon>
        <taxon>Crambinae</taxon>
        <taxon>Chilo</taxon>
    </lineage>
</organism>
<evidence type="ECO:0000256" key="7">
    <source>
        <dbReference type="ARBA" id="ARBA00022723"/>
    </source>
</evidence>
<sequence>MMLILIWLIVLVVAFALYLKENYSKFKRKGVKGPKPIPLLGTGIGVFFGKEHMTDYMVRMYQTYPNERFFGQFELTRPVVVVRDIDLIKQVTTKDFEYFLDHRSMVEADIDPLFGRNLITLKGQEWKDMRSTLSPAFTSSKIKLMVPFMMEVGNQMTESLKKKIKESNLNYIDVDSKDLTTRYANDVIASCAFGLKVDSMMDEDNEFYKMGKFVTNFTTLMLVKVLFFIYTPAIMRILKIKFLPENTSNFFKGLILKTMKDREKNNIIRPDMIHLLMQSKKGKLAHEENACTDKDTGFATVEECNVGMKMDQKDWSDDDLVAQALLFFLGGFDTVSTAMTFSLHELALSPEVQDKLLAEIRENEQKNNGKFDFNSIQKMVYMDMVVSEVLRLWPPAPVLDRICTKDYNIGKANDEATQDYIVRKGESVSLAVWAIHRDANFFPNPLKFDPERFSEENKHNIRPFSYMPFGLGPRNCIASRFALCELKVMLYQLLQHFEISPCEKTCIPSQLEAGKFNLSLKGGHWIRIKIRE</sequence>
<dbReference type="Pfam" id="PF00067">
    <property type="entry name" value="p450"/>
    <property type="match status" value="1"/>
</dbReference>
<evidence type="ECO:0000256" key="14">
    <source>
        <dbReference type="ARBA" id="ARBA00047827"/>
    </source>
</evidence>
<dbReference type="PANTHER" id="PTHR24292">
    <property type="entry name" value="CYTOCHROME P450"/>
    <property type="match status" value="1"/>
</dbReference>
<keyword evidence="13 16" id="KW-0472">Membrane</keyword>
<keyword evidence="9" id="KW-0492">Microsome</keyword>
<proteinExistence type="inferred from homology"/>
<evidence type="ECO:0000256" key="6">
    <source>
        <dbReference type="ARBA" id="ARBA00022617"/>
    </source>
</evidence>
<dbReference type="EC" id="1.14.14.1" evidence="5"/>
<dbReference type="PRINTS" id="PR00463">
    <property type="entry name" value="EP450I"/>
</dbReference>
<keyword evidence="16" id="KW-0812">Transmembrane</keyword>
<evidence type="ECO:0000256" key="12">
    <source>
        <dbReference type="ARBA" id="ARBA00023033"/>
    </source>
</evidence>
<keyword evidence="10 15" id="KW-0560">Oxidoreductase</keyword>
<keyword evidence="17" id="KW-0732">Signal</keyword>
<evidence type="ECO:0000256" key="5">
    <source>
        <dbReference type="ARBA" id="ARBA00012109"/>
    </source>
</evidence>
<evidence type="ECO:0000256" key="11">
    <source>
        <dbReference type="ARBA" id="ARBA00023004"/>
    </source>
</evidence>
<keyword evidence="12 15" id="KW-0503">Monooxygenase</keyword>
<keyword evidence="6 15" id="KW-0349">Heme</keyword>
<gene>
    <name evidence="18" type="ORF">CHILSU_LOCUS837</name>
</gene>
<dbReference type="InterPro" id="IPR001128">
    <property type="entry name" value="Cyt_P450"/>
</dbReference>
<evidence type="ECO:0000256" key="4">
    <source>
        <dbReference type="ARBA" id="ARBA00010617"/>
    </source>
</evidence>
<dbReference type="InterPro" id="IPR017972">
    <property type="entry name" value="Cyt_P450_CS"/>
</dbReference>
<dbReference type="SUPFAM" id="SSF48264">
    <property type="entry name" value="Cytochrome P450"/>
    <property type="match status" value="1"/>
</dbReference>
<evidence type="ECO:0000256" key="9">
    <source>
        <dbReference type="ARBA" id="ARBA00022848"/>
    </source>
</evidence>
<protein>
    <recommendedName>
        <fullName evidence="5">unspecific monooxygenase</fullName>
        <ecNumber evidence="5">1.14.14.1</ecNumber>
    </recommendedName>
</protein>
<evidence type="ECO:0000256" key="1">
    <source>
        <dbReference type="ARBA" id="ARBA00001971"/>
    </source>
</evidence>
<dbReference type="Gene3D" id="1.10.630.10">
    <property type="entry name" value="Cytochrome P450"/>
    <property type="match status" value="1"/>
</dbReference>
<evidence type="ECO:0000256" key="16">
    <source>
        <dbReference type="SAM" id="Phobius"/>
    </source>
</evidence>
<evidence type="ECO:0000313" key="18">
    <source>
        <dbReference type="EMBL" id="CAH0397753.1"/>
    </source>
</evidence>
<feature type="transmembrane region" description="Helical" evidence="16">
    <location>
        <begin position="213"/>
        <end position="233"/>
    </location>
</feature>
<dbReference type="CDD" id="cd11056">
    <property type="entry name" value="CYP6-like"/>
    <property type="match status" value="1"/>
</dbReference>
<accession>A0ABN8AY54</accession>
<evidence type="ECO:0000256" key="15">
    <source>
        <dbReference type="RuleBase" id="RU000461"/>
    </source>
</evidence>
<keyword evidence="19" id="KW-1185">Reference proteome</keyword>
<feature type="signal peptide" evidence="17">
    <location>
        <begin position="1"/>
        <end position="16"/>
    </location>
</feature>
<evidence type="ECO:0000256" key="13">
    <source>
        <dbReference type="ARBA" id="ARBA00023136"/>
    </source>
</evidence>
<comment type="subcellular location">
    <subcellularLocation>
        <location evidence="3">Endoplasmic reticulum membrane</location>
        <topology evidence="3">Peripheral membrane protein</topology>
    </subcellularLocation>
    <subcellularLocation>
        <location evidence="2">Microsome membrane</location>
        <topology evidence="2">Peripheral membrane protein</topology>
    </subcellularLocation>
</comment>
<evidence type="ECO:0000256" key="2">
    <source>
        <dbReference type="ARBA" id="ARBA00004174"/>
    </source>
</evidence>
<dbReference type="PANTHER" id="PTHR24292:SF54">
    <property type="entry name" value="CYP9F3-RELATED"/>
    <property type="match status" value="1"/>
</dbReference>